<dbReference type="EMBL" id="SSTE01007195">
    <property type="protein sequence ID" value="KAA0057204.1"/>
    <property type="molecule type" value="Genomic_DNA"/>
</dbReference>
<dbReference type="AlphaFoldDB" id="A0A5D3D5D3"/>
<proteinExistence type="predicted"/>
<sequence length="144" mass="16196">MLREGVNEGKGSHLVKWEVVARLLNLGGLGRDNIRARNKVILAKWSLQFHREQTAYGTRSVTNSPSPKFLNYSNFTDPNTKVTLVRGSPCHSIVTTKKQAYMEIDSPFDVSSEDSTGLRCPGHKAYAKIEGMDLKFYLKLIVPR</sequence>
<evidence type="ECO:0000313" key="1">
    <source>
        <dbReference type="EMBL" id="KAA0057204.1"/>
    </source>
</evidence>
<evidence type="ECO:0000313" key="2">
    <source>
        <dbReference type="EMBL" id="TYK18758.1"/>
    </source>
</evidence>
<dbReference type="EMBL" id="SSTD01007479">
    <property type="protein sequence ID" value="TYK18758.1"/>
    <property type="molecule type" value="Genomic_DNA"/>
</dbReference>
<reference evidence="3 4" key="1">
    <citation type="submission" date="2019-08" db="EMBL/GenBank/DDBJ databases">
        <title>Draft genome sequences of two oriental melons (Cucumis melo L. var makuwa).</title>
        <authorList>
            <person name="Kwon S.-Y."/>
        </authorList>
    </citation>
    <scope>NUCLEOTIDE SEQUENCE [LARGE SCALE GENOMIC DNA]</scope>
    <source>
        <strain evidence="4">cv. Chang Bougi</strain>
        <strain evidence="3">cv. SW 3</strain>
        <tissue evidence="2">Leaf</tissue>
    </source>
</reference>
<organism evidence="2 4">
    <name type="scientific">Cucumis melo var. makuwa</name>
    <name type="common">Oriental melon</name>
    <dbReference type="NCBI Taxonomy" id="1194695"/>
    <lineage>
        <taxon>Eukaryota</taxon>
        <taxon>Viridiplantae</taxon>
        <taxon>Streptophyta</taxon>
        <taxon>Embryophyta</taxon>
        <taxon>Tracheophyta</taxon>
        <taxon>Spermatophyta</taxon>
        <taxon>Magnoliopsida</taxon>
        <taxon>eudicotyledons</taxon>
        <taxon>Gunneridae</taxon>
        <taxon>Pentapetalae</taxon>
        <taxon>rosids</taxon>
        <taxon>fabids</taxon>
        <taxon>Cucurbitales</taxon>
        <taxon>Cucurbitaceae</taxon>
        <taxon>Benincaseae</taxon>
        <taxon>Cucumis</taxon>
    </lineage>
</organism>
<dbReference type="Proteomes" id="UP000321947">
    <property type="component" value="Unassembled WGS sequence"/>
</dbReference>
<protein>
    <submittedName>
        <fullName evidence="2">Uncharacterized protein</fullName>
    </submittedName>
</protein>
<gene>
    <name evidence="2" type="ORF">E5676_scaffold257G00610</name>
    <name evidence="1" type="ORF">E6C27_scaffold280G00380</name>
</gene>
<name>A0A5D3D5D3_CUCMM</name>
<evidence type="ECO:0000313" key="3">
    <source>
        <dbReference type="Proteomes" id="UP000321393"/>
    </source>
</evidence>
<comment type="caution">
    <text evidence="2">The sequence shown here is derived from an EMBL/GenBank/DDBJ whole genome shotgun (WGS) entry which is preliminary data.</text>
</comment>
<evidence type="ECO:0000313" key="4">
    <source>
        <dbReference type="Proteomes" id="UP000321947"/>
    </source>
</evidence>
<dbReference type="Proteomes" id="UP000321393">
    <property type="component" value="Unassembled WGS sequence"/>
</dbReference>
<accession>A0A5D3D5D3</accession>